<dbReference type="SMART" id="SM00382">
    <property type="entry name" value="AAA"/>
    <property type="match status" value="1"/>
</dbReference>
<keyword evidence="7" id="KW-0804">Transcription</keyword>
<sequence>MQKDLMSAPHTQKVLSALRANNGDVTAQPPFPFSSWLRCLVEYDLDPGASSDVPVVGNREINQARDALEENLTIAYDEIDLLYSVVGDIGYSVTLTNADGLTVAEKADRCSAYYARQDKPGSIWSERYAGTNGVGTCLREARITSVYLDEHYFSEFIDMSCAAIPLFAPDGSLWAALNVSTQNPDLSPETHALALAVVRSSAERLSEAIFRNQFRDQTIVKLWQPDGRPCLLAVDDDQTVSGADVAARRMLEIPTTNFSPFSLWRLFAEDRKALQQRRDAPAPLEFLRLDNGHTVRGVASPAPPKRISVSVQARPRPLAGQPSEQQITMDGWAGGDPSMIESVSILRRLSHTRLPVLILGETGVGKDTLARGYHAESPRAAKPFVALNCAAVPESLIESELFGYASGAFTGARKEGSAGRFVQAHGGTLFLDEIGDMPLQLQTRLLRVLESGEVSPLGSGRTERVDVQFIAATNQKLEQRVADGAFREDLYYRLAGVVIEVPALRERADMAAVIDSCVERVTSRQNVRISEAARAMLHAHVWPGNLRELYLVVGRAASLATGGVIQPRDLLLRNALTTAPRIQGYAPPRPAPALDVVPTIKARVDEAERAAIVDAIRACGGDVAAAAQTLGMSRATLYRRIKGHGLSRRS</sequence>
<organism evidence="9 10">
    <name type="scientific">Hansschlegelia plantiphila</name>
    <dbReference type="NCBI Taxonomy" id="374655"/>
    <lineage>
        <taxon>Bacteria</taxon>
        <taxon>Pseudomonadati</taxon>
        <taxon>Pseudomonadota</taxon>
        <taxon>Alphaproteobacteria</taxon>
        <taxon>Hyphomicrobiales</taxon>
        <taxon>Methylopilaceae</taxon>
        <taxon>Hansschlegelia</taxon>
    </lineage>
</organism>
<comment type="caution">
    <text evidence="9">The sequence shown here is derived from an EMBL/GenBank/DDBJ whole genome shotgun (WGS) entry which is preliminary data.</text>
</comment>
<evidence type="ECO:0000313" key="9">
    <source>
        <dbReference type="EMBL" id="GLK69033.1"/>
    </source>
</evidence>
<dbReference type="InterPro" id="IPR003593">
    <property type="entry name" value="AAA+_ATPase"/>
</dbReference>
<dbReference type="Gene3D" id="1.10.8.60">
    <property type="match status" value="1"/>
</dbReference>
<dbReference type="InterPro" id="IPR009057">
    <property type="entry name" value="Homeodomain-like_sf"/>
</dbReference>
<dbReference type="GO" id="GO:0000160">
    <property type="term" value="P:phosphorelay signal transduction system"/>
    <property type="evidence" value="ECO:0007669"/>
    <property type="project" value="UniProtKB-KW"/>
</dbReference>
<dbReference type="PROSITE" id="PS00675">
    <property type="entry name" value="SIGMA54_INTERACT_1"/>
    <property type="match status" value="1"/>
</dbReference>
<dbReference type="Gene3D" id="3.30.450.40">
    <property type="match status" value="1"/>
</dbReference>
<dbReference type="InterPro" id="IPR058031">
    <property type="entry name" value="AAA_lid_NorR"/>
</dbReference>
<dbReference type="SUPFAM" id="SSF46689">
    <property type="entry name" value="Homeodomain-like"/>
    <property type="match status" value="1"/>
</dbReference>
<keyword evidence="4" id="KW-0805">Transcription regulation</keyword>
<evidence type="ECO:0000313" key="10">
    <source>
        <dbReference type="Proteomes" id="UP001143372"/>
    </source>
</evidence>
<protein>
    <submittedName>
        <fullName evidence="9">Sigma-54-dependent Fis family transcriptional regulator</fullName>
    </submittedName>
</protein>
<dbReference type="PANTHER" id="PTHR32071">
    <property type="entry name" value="TRANSCRIPTIONAL REGULATORY PROTEIN"/>
    <property type="match status" value="1"/>
</dbReference>
<dbReference type="Gene3D" id="3.40.50.300">
    <property type="entry name" value="P-loop containing nucleotide triphosphate hydrolases"/>
    <property type="match status" value="1"/>
</dbReference>
<keyword evidence="2" id="KW-0067">ATP-binding</keyword>
<dbReference type="AlphaFoldDB" id="A0A9W6J3E6"/>
<name>A0A9W6J3E6_9HYPH</name>
<evidence type="ECO:0000259" key="8">
    <source>
        <dbReference type="PROSITE" id="PS50045"/>
    </source>
</evidence>
<dbReference type="InterPro" id="IPR027417">
    <property type="entry name" value="P-loop_NTPase"/>
</dbReference>
<reference evidence="9" key="1">
    <citation type="journal article" date="2014" name="Int. J. Syst. Evol. Microbiol.">
        <title>Complete genome sequence of Corynebacterium casei LMG S-19264T (=DSM 44701T), isolated from a smear-ripened cheese.</title>
        <authorList>
            <consortium name="US DOE Joint Genome Institute (JGI-PGF)"/>
            <person name="Walter F."/>
            <person name="Albersmeier A."/>
            <person name="Kalinowski J."/>
            <person name="Ruckert C."/>
        </authorList>
    </citation>
    <scope>NUCLEOTIDE SEQUENCE</scope>
    <source>
        <strain evidence="9">VKM B-2347</strain>
    </source>
</reference>
<keyword evidence="10" id="KW-1185">Reference proteome</keyword>
<evidence type="ECO:0000256" key="1">
    <source>
        <dbReference type="ARBA" id="ARBA00022741"/>
    </source>
</evidence>
<proteinExistence type="predicted"/>
<dbReference type="InterPro" id="IPR002078">
    <property type="entry name" value="Sigma_54_int"/>
</dbReference>
<dbReference type="Pfam" id="PF01590">
    <property type="entry name" value="GAF"/>
    <property type="match status" value="1"/>
</dbReference>
<gene>
    <name evidence="9" type="ORF">GCM10008179_26710</name>
</gene>
<dbReference type="GO" id="GO:0043565">
    <property type="term" value="F:sequence-specific DNA binding"/>
    <property type="evidence" value="ECO:0007669"/>
    <property type="project" value="InterPro"/>
</dbReference>
<dbReference type="InterPro" id="IPR025943">
    <property type="entry name" value="Sigma_54_int_dom_ATP-bd_2"/>
</dbReference>
<dbReference type="FunFam" id="3.40.50.300:FF:000006">
    <property type="entry name" value="DNA-binding transcriptional regulator NtrC"/>
    <property type="match status" value="1"/>
</dbReference>
<dbReference type="Pfam" id="PF00158">
    <property type="entry name" value="Sigma54_activat"/>
    <property type="match status" value="1"/>
</dbReference>
<evidence type="ECO:0000256" key="5">
    <source>
        <dbReference type="ARBA" id="ARBA00023125"/>
    </source>
</evidence>
<dbReference type="PANTHER" id="PTHR32071:SF77">
    <property type="entry name" value="TRANSCRIPTIONAL REGULATORY PROTEIN"/>
    <property type="match status" value="1"/>
</dbReference>
<dbReference type="PROSITE" id="PS00676">
    <property type="entry name" value="SIGMA54_INTERACT_2"/>
    <property type="match status" value="1"/>
</dbReference>
<keyword evidence="5" id="KW-0238">DNA-binding</keyword>
<dbReference type="InterPro" id="IPR003018">
    <property type="entry name" value="GAF"/>
</dbReference>
<evidence type="ECO:0000256" key="2">
    <source>
        <dbReference type="ARBA" id="ARBA00022840"/>
    </source>
</evidence>
<dbReference type="SUPFAM" id="SSF55781">
    <property type="entry name" value="GAF domain-like"/>
    <property type="match status" value="1"/>
</dbReference>
<evidence type="ECO:0000256" key="3">
    <source>
        <dbReference type="ARBA" id="ARBA00023012"/>
    </source>
</evidence>
<dbReference type="GO" id="GO:0005524">
    <property type="term" value="F:ATP binding"/>
    <property type="evidence" value="ECO:0007669"/>
    <property type="project" value="UniProtKB-KW"/>
</dbReference>
<accession>A0A9W6J3E6</accession>
<dbReference type="InterPro" id="IPR025662">
    <property type="entry name" value="Sigma_54_int_dom_ATP-bd_1"/>
</dbReference>
<evidence type="ECO:0000256" key="7">
    <source>
        <dbReference type="ARBA" id="ARBA00023163"/>
    </source>
</evidence>
<dbReference type="GO" id="GO:0006355">
    <property type="term" value="P:regulation of DNA-templated transcription"/>
    <property type="evidence" value="ECO:0007669"/>
    <property type="project" value="InterPro"/>
</dbReference>
<dbReference type="InterPro" id="IPR029016">
    <property type="entry name" value="GAF-like_dom_sf"/>
</dbReference>
<dbReference type="Gene3D" id="1.10.10.60">
    <property type="entry name" value="Homeodomain-like"/>
    <property type="match status" value="1"/>
</dbReference>
<keyword evidence="1" id="KW-0547">Nucleotide-binding</keyword>
<evidence type="ECO:0000256" key="4">
    <source>
        <dbReference type="ARBA" id="ARBA00023015"/>
    </source>
</evidence>
<dbReference type="Pfam" id="PF25601">
    <property type="entry name" value="AAA_lid_14"/>
    <property type="match status" value="1"/>
</dbReference>
<dbReference type="PRINTS" id="PR01590">
    <property type="entry name" value="HTHFIS"/>
</dbReference>
<keyword evidence="6" id="KW-0010">Activator</keyword>
<dbReference type="CDD" id="cd00009">
    <property type="entry name" value="AAA"/>
    <property type="match status" value="1"/>
</dbReference>
<dbReference type="EMBL" id="BSFI01000019">
    <property type="protein sequence ID" value="GLK69033.1"/>
    <property type="molecule type" value="Genomic_DNA"/>
</dbReference>
<reference evidence="9" key="2">
    <citation type="submission" date="2023-01" db="EMBL/GenBank/DDBJ databases">
        <authorList>
            <person name="Sun Q."/>
            <person name="Evtushenko L."/>
        </authorList>
    </citation>
    <scope>NUCLEOTIDE SEQUENCE</scope>
    <source>
        <strain evidence="9">VKM B-2347</strain>
    </source>
</reference>
<dbReference type="SUPFAM" id="SSF52540">
    <property type="entry name" value="P-loop containing nucleoside triphosphate hydrolases"/>
    <property type="match status" value="1"/>
</dbReference>
<dbReference type="Proteomes" id="UP001143372">
    <property type="component" value="Unassembled WGS sequence"/>
</dbReference>
<dbReference type="Pfam" id="PF02954">
    <property type="entry name" value="HTH_8"/>
    <property type="match status" value="1"/>
</dbReference>
<dbReference type="InterPro" id="IPR002197">
    <property type="entry name" value="HTH_Fis"/>
</dbReference>
<feature type="domain" description="Sigma-54 factor interaction" evidence="8">
    <location>
        <begin position="332"/>
        <end position="558"/>
    </location>
</feature>
<evidence type="ECO:0000256" key="6">
    <source>
        <dbReference type="ARBA" id="ARBA00023159"/>
    </source>
</evidence>
<dbReference type="PROSITE" id="PS50045">
    <property type="entry name" value="SIGMA54_INTERACT_4"/>
    <property type="match status" value="1"/>
</dbReference>
<keyword evidence="3" id="KW-0902">Two-component regulatory system</keyword>